<feature type="chain" id="PRO_5002080376" evidence="2">
    <location>
        <begin position="22"/>
        <end position="324"/>
    </location>
</feature>
<organism evidence="3 4">
    <name type="scientific">Aureimonas altamirensis</name>
    <dbReference type="NCBI Taxonomy" id="370622"/>
    <lineage>
        <taxon>Bacteria</taxon>
        <taxon>Pseudomonadati</taxon>
        <taxon>Pseudomonadota</taxon>
        <taxon>Alphaproteobacteria</taxon>
        <taxon>Hyphomicrobiales</taxon>
        <taxon>Aurantimonadaceae</taxon>
        <taxon>Aureimonas</taxon>
    </lineage>
</organism>
<evidence type="ECO:0000313" key="3">
    <source>
        <dbReference type="EMBL" id="KHJ54444.1"/>
    </source>
</evidence>
<dbReference type="Pfam" id="PF03401">
    <property type="entry name" value="TctC"/>
    <property type="match status" value="1"/>
</dbReference>
<evidence type="ECO:0000313" key="4">
    <source>
        <dbReference type="Proteomes" id="UP000030826"/>
    </source>
</evidence>
<keyword evidence="2" id="KW-0732">Signal</keyword>
<comment type="similarity">
    <text evidence="1">Belongs to the UPF0065 (bug) family.</text>
</comment>
<sequence length="324" mass="34068">MRKYAFTMASLLSAVSFCAMAQSYPDKPITMIVPFSAGGPTDTVARLTAEAMSQELGQQVVVQNVGGAGGTLGAGQAAQAAPDGYTILVHHIGMSTAPSLYANLPYDPVESFEPIGLVTNAPMTIIGRKDMAEGTLQELVTAIKADPQAYTLANAGVGAASHLCSMLFMSAIDTEMTTVPYQGNGPIMTDLLGGHVDLTCDQTTNTTQPILDGQVKAYAVTTPGRIGQLPDVPTATEAGLDDFVITVWHGVYAPKGIEPNVRDALVSALQKGLTHEKLVQRFTDLGTAPVTQADATPEALETQLTSQIEFWRPFIERAGLAAGQ</sequence>
<dbReference type="InterPro" id="IPR005064">
    <property type="entry name" value="BUG"/>
</dbReference>
<dbReference type="PIRSF" id="PIRSF017082">
    <property type="entry name" value="YflP"/>
    <property type="match status" value="1"/>
</dbReference>
<feature type="signal peptide" evidence="2">
    <location>
        <begin position="1"/>
        <end position="21"/>
    </location>
</feature>
<proteinExistence type="inferred from homology"/>
<evidence type="ECO:0000256" key="1">
    <source>
        <dbReference type="ARBA" id="ARBA00006987"/>
    </source>
</evidence>
<evidence type="ECO:0000256" key="2">
    <source>
        <dbReference type="SAM" id="SignalP"/>
    </source>
</evidence>
<dbReference type="EMBL" id="JRFJ01000003">
    <property type="protein sequence ID" value="KHJ54444.1"/>
    <property type="molecule type" value="Genomic_DNA"/>
</dbReference>
<protein>
    <submittedName>
        <fullName evidence="3">Protein in the TAR-I ttuE-ttuC' intergenic region</fullName>
    </submittedName>
</protein>
<comment type="caution">
    <text evidence="3">The sequence shown here is derived from an EMBL/GenBank/DDBJ whole genome shotgun (WGS) entry which is preliminary data.</text>
</comment>
<dbReference type="AlphaFoldDB" id="A0A0B1Q246"/>
<dbReference type="Gene3D" id="3.40.190.10">
    <property type="entry name" value="Periplasmic binding protein-like II"/>
    <property type="match status" value="1"/>
</dbReference>
<dbReference type="PANTHER" id="PTHR42928">
    <property type="entry name" value="TRICARBOXYLATE-BINDING PROTEIN"/>
    <property type="match status" value="1"/>
</dbReference>
<dbReference type="Gene3D" id="3.40.190.150">
    <property type="entry name" value="Bordetella uptake gene, domain 1"/>
    <property type="match status" value="1"/>
</dbReference>
<dbReference type="STRING" id="370622.LA66_13430"/>
<reference evidence="3 4" key="1">
    <citation type="submission" date="2014-09" db="EMBL/GenBank/DDBJ databases">
        <title>Isolation and characterization of Aurantimonas altamirensis ON-56566 from clinical sample following a dog bite.</title>
        <authorList>
            <person name="Eshaghi A."/>
            <person name="Li A."/>
            <person name="Shahinas D."/>
            <person name="Bahn P."/>
            <person name="Kus J.V."/>
            <person name="Patel S.N."/>
        </authorList>
    </citation>
    <scope>NUCLEOTIDE SEQUENCE [LARGE SCALE GENOMIC DNA]</scope>
    <source>
        <strain evidence="3 4">ON-56566</strain>
    </source>
</reference>
<dbReference type="SUPFAM" id="SSF53850">
    <property type="entry name" value="Periplasmic binding protein-like II"/>
    <property type="match status" value="1"/>
</dbReference>
<name>A0A0B1Q246_9HYPH</name>
<dbReference type="RefSeq" id="WP_039193968.1">
    <property type="nucleotide sequence ID" value="NZ_JRFJ01000003.1"/>
</dbReference>
<dbReference type="Proteomes" id="UP000030826">
    <property type="component" value="Unassembled WGS sequence"/>
</dbReference>
<gene>
    <name evidence="3" type="ORF">LA66_13430</name>
</gene>
<dbReference type="OrthoDB" id="8443386at2"/>
<dbReference type="InterPro" id="IPR042100">
    <property type="entry name" value="Bug_dom1"/>
</dbReference>
<dbReference type="PANTHER" id="PTHR42928:SF5">
    <property type="entry name" value="BLR1237 PROTEIN"/>
    <property type="match status" value="1"/>
</dbReference>
<accession>A0A0B1Q246</accession>